<keyword evidence="7" id="KW-1185">Reference proteome</keyword>
<evidence type="ECO:0000256" key="1">
    <source>
        <dbReference type="ARBA" id="ARBA00013068"/>
    </source>
</evidence>
<dbReference type="PIRSF" id="PIRSF038992">
    <property type="entry name" value="Aldolase_Ia"/>
    <property type="match status" value="1"/>
</dbReference>
<evidence type="ECO:0000313" key="7">
    <source>
        <dbReference type="Proteomes" id="UP000516369"/>
    </source>
</evidence>
<reference evidence="6 7" key="1">
    <citation type="submission" date="2020-05" db="EMBL/GenBank/DDBJ databases">
        <title>Complete closed genome sequence of Defluviicoccus vanus.</title>
        <authorList>
            <person name="Bessarab I."/>
            <person name="Arumugam K."/>
            <person name="Maszenan A.M."/>
            <person name="Seviour R.J."/>
            <person name="Williams R.B."/>
        </authorList>
    </citation>
    <scope>NUCLEOTIDE SEQUENCE [LARGE SCALE GENOMIC DNA]</scope>
    <source>
        <strain evidence="6 7">Ben 114</strain>
    </source>
</reference>
<dbReference type="InterPro" id="IPR050456">
    <property type="entry name" value="DeoC/FbaB_aldolase"/>
</dbReference>
<name>A0A7H1N560_9PROT</name>
<evidence type="ECO:0000256" key="2">
    <source>
        <dbReference type="ARBA" id="ARBA00023239"/>
    </source>
</evidence>
<dbReference type="EMBL" id="CP053923">
    <property type="protein sequence ID" value="QNT70846.1"/>
    <property type="molecule type" value="Genomic_DNA"/>
</dbReference>
<feature type="active site" description="Schiff-base intermediate with dihydroxyacetone-P" evidence="5">
    <location>
        <position position="207"/>
    </location>
</feature>
<evidence type="ECO:0000256" key="3">
    <source>
        <dbReference type="ARBA" id="ARBA00023270"/>
    </source>
</evidence>
<dbReference type="RefSeq" id="WP_190261307.1">
    <property type="nucleotide sequence ID" value="NZ_CP053923.1"/>
</dbReference>
<dbReference type="Proteomes" id="UP000516369">
    <property type="component" value="Chromosome"/>
</dbReference>
<dbReference type="Gene3D" id="3.20.20.70">
    <property type="entry name" value="Aldolase class I"/>
    <property type="match status" value="1"/>
</dbReference>
<dbReference type="GO" id="GO:0004332">
    <property type="term" value="F:fructose-bisphosphate aldolase activity"/>
    <property type="evidence" value="ECO:0007669"/>
    <property type="project" value="UniProtKB-EC"/>
</dbReference>
<dbReference type="GO" id="GO:0006096">
    <property type="term" value="P:glycolytic process"/>
    <property type="evidence" value="ECO:0007669"/>
    <property type="project" value="UniProtKB-KW"/>
</dbReference>
<evidence type="ECO:0000256" key="5">
    <source>
        <dbReference type="PIRSR" id="PIRSR038992-1"/>
    </source>
</evidence>
<accession>A0A7H1N560</accession>
<feature type="active site" description="Proton donor" evidence="5">
    <location>
        <position position="174"/>
    </location>
</feature>
<proteinExistence type="inferred from homology"/>
<sequence length="319" mass="34399">MRVTQRVHKILDNYNSDNPGTKANLARMLCTGRLGGTGKLVILPVDQGFEHGPVRSFAPNPAGYDPVYHAQLAVDAGLNAYASALGMIEAVADQYAAQIPLILKMNSSNTLYRSSEAPTQAITASVDDAVRLGCAAIGYTIYPGSDEAFNMLNDLRELIREAKSKGLAAIVWSYPRGGALSKEGELAVDIDAYAAHIAALMGAHIIKVKLPTDFIEQDEAKKVYQKENINIATQADRVRHIVQAVFNGKRLVIFSGGAMKGADSVYQDAQDIYDGGGNGQIIGRNTFQRPREQALEMLDRIIGIFLGKVRHGAVAQAAE</sequence>
<dbReference type="AlphaFoldDB" id="A0A7H1N560"/>
<protein>
    <recommendedName>
        <fullName evidence="1">fructose-bisphosphate aldolase</fullName>
        <ecNumber evidence="1">4.1.2.13</ecNumber>
    </recommendedName>
</protein>
<dbReference type="KEGG" id="dvn:HQ394_17905"/>
<keyword evidence="2 6" id="KW-0456">Lyase</keyword>
<dbReference type="InterPro" id="IPR041720">
    <property type="entry name" value="FbaB-like"/>
</dbReference>
<dbReference type="Pfam" id="PF01791">
    <property type="entry name" value="DeoC"/>
    <property type="match status" value="1"/>
</dbReference>
<gene>
    <name evidence="6" type="ORF">HQ394_17905</name>
</gene>
<evidence type="ECO:0000313" key="6">
    <source>
        <dbReference type="EMBL" id="QNT70846.1"/>
    </source>
</evidence>
<dbReference type="InterPro" id="IPR002915">
    <property type="entry name" value="DeoC/FbaB/LacD_aldolase"/>
</dbReference>
<dbReference type="NCBIfam" id="NF006704">
    <property type="entry name" value="PRK09250.1-1"/>
    <property type="match status" value="1"/>
</dbReference>
<dbReference type="PANTHER" id="PTHR47916">
    <property type="entry name" value="FRUCTOSE-BISPHOSPHATE ALDOLASE CLASS 1"/>
    <property type="match status" value="1"/>
</dbReference>
<dbReference type="SUPFAM" id="SSF51569">
    <property type="entry name" value="Aldolase"/>
    <property type="match status" value="1"/>
</dbReference>
<dbReference type="InterPro" id="IPR013785">
    <property type="entry name" value="Aldolase_TIM"/>
</dbReference>
<evidence type="ECO:0000256" key="4">
    <source>
        <dbReference type="ARBA" id="ARBA00049653"/>
    </source>
</evidence>
<organism evidence="6 7">
    <name type="scientific">Defluviicoccus vanus</name>
    <dbReference type="NCBI Taxonomy" id="111831"/>
    <lineage>
        <taxon>Bacteria</taxon>
        <taxon>Pseudomonadati</taxon>
        <taxon>Pseudomonadota</taxon>
        <taxon>Alphaproteobacteria</taxon>
        <taxon>Rhodospirillales</taxon>
        <taxon>Rhodospirillaceae</taxon>
        <taxon>Defluviicoccus</taxon>
    </lineage>
</organism>
<dbReference type="PANTHER" id="PTHR47916:SF4">
    <property type="entry name" value="FRUCTOSE-BISPHOSPHATE ALDOLASE CLASS 1"/>
    <property type="match status" value="1"/>
</dbReference>
<dbReference type="EC" id="4.1.2.13" evidence="1"/>
<keyword evidence="3" id="KW-0704">Schiff base</keyword>
<dbReference type="SMART" id="SM01133">
    <property type="entry name" value="DeoC"/>
    <property type="match status" value="1"/>
</dbReference>
<comment type="similarity">
    <text evidence="4">Belongs to the DeoC/FbaB aldolase family. FbaB subfamily.</text>
</comment>